<dbReference type="EMBL" id="CAJNRD030001123">
    <property type="protein sequence ID" value="CAG5102418.1"/>
    <property type="molecule type" value="Genomic_DNA"/>
</dbReference>
<gene>
    <name evidence="1" type="ORF">HICCMSTLAB_LOCUS11005</name>
</gene>
<accession>A0A8J2HMG9</accession>
<dbReference type="Proteomes" id="UP000786811">
    <property type="component" value="Unassembled WGS sequence"/>
</dbReference>
<keyword evidence="2" id="KW-1185">Reference proteome</keyword>
<dbReference type="AlphaFoldDB" id="A0A8J2HMG9"/>
<protein>
    <submittedName>
        <fullName evidence="1">Similar to Fam135b: Protein FAM135B (Mus musculus)</fullName>
    </submittedName>
</protein>
<sequence length="128" mass="14852">MSDLQATLEFSLELCKFYNVDLFQRGYYQIRTALRVSPKLPIKVEVDQLRNHKRSLENMDPPGTSKRFQILYRNEEVTLGTSVLFRAHVLVHSHKIEEALSRTHFNLGVELWFSEPTQPGNMACVSSR</sequence>
<evidence type="ECO:0000313" key="1">
    <source>
        <dbReference type="EMBL" id="CAG5102418.1"/>
    </source>
</evidence>
<name>A0A8J2HMG9_COTCN</name>
<comment type="caution">
    <text evidence="1">The sequence shown here is derived from an EMBL/GenBank/DDBJ whole genome shotgun (WGS) entry which is preliminary data.</text>
</comment>
<reference evidence="1" key="1">
    <citation type="submission" date="2021-04" db="EMBL/GenBank/DDBJ databases">
        <authorList>
            <person name="Chebbi M.A.C M."/>
        </authorList>
    </citation>
    <scope>NUCLEOTIDE SEQUENCE</scope>
</reference>
<organism evidence="1 2">
    <name type="scientific">Cotesia congregata</name>
    <name type="common">Parasitoid wasp</name>
    <name type="synonym">Apanteles congregatus</name>
    <dbReference type="NCBI Taxonomy" id="51543"/>
    <lineage>
        <taxon>Eukaryota</taxon>
        <taxon>Metazoa</taxon>
        <taxon>Ecdysozoa</taxon>
        <taxon>Arthropoda</taxon>
        <taxon>Hexapoda</taxon>
        <taxon>Insecta</taxon>
        <taxon>Pterygota</taxon>
        <taxon>Neoptera</taxon>
        <taxon>Endopterygota</taxon>
        <taxon>Hymenoptera</taxon>
        <taxon>Apocrita</taxon>
        <taxon>Ichneumonoidea</taxon>
        <taxon>Braconidae</taxon>
        <taxon>Microgastrinae</taxon>
        <taxon>Cotesia</taxon>
    </lineage>
</organism>
<proteinExistence type="predicted"/>
<dbReference type="OrthoDB" id="7592949at2759"/>
<evidence type="ECO:0000313" key="2">
    <source>
        <dbReference type="Proteomes" id="UP000786811"/>
    </source>
</evidence>